<evidence type="ECO:0000313" key="7">
    <source>
        <dbReference type="Proteomes" id="UP000076825"/>
    </source>
</evidence>
<dbReference type="Proteomes" id="UP000076825">
    <property type="component" value="Chromosome 1"/>
</dbReference>
<dbReference type="PANTHER" id="PTHR33420:SF3">
    <property type="entry name" value="FIMBRIAL SUBUNIT ELFA"/>
    <property type="match status" value="1"/>
</dbReference>
<keyword evidence="4" id="KW-0281">Fimbrium</keyword>
<dbReference type="InterPro" id="IPR050263">
    <property type="entry name" value="Bact_Fimbrial_Adh_Pro"/>
</dbReference>
<name>A0A157PFV4_9BORD</name>
<dbReference type="Pfam" id="PF16970">
    <property type="entry name" value="FimA"/>
    <property type="match status" value="1"/>
</dbReference>
<keyword evidence="7" id="KW-1185">Reference proteome</keyword>
<gene>
    <name evidence="6" type="primary">fimA_2</name>
    <name evidence="6" type="ORF">SAMEA3906487_00778</name>
</gene>
<dbReference type="GO" id="GO:0043709">
    <property type="term" value="P:cell adhesion involved in single-species biofilm formation"/>
    <property type="evidence" value="ECO:0007669"/>
    <property type="project" value="TreeGrafter"/>
</dbReference>
<evidence type="ECO:0000256" key="2">
    <source>
        <dbReference type="ARBA" id="ARBA00006671"/>
    </source>
</evidence>
<sequence>MAPSLRTARLGLLTLLLSSVPAAHAVDGTITINGEITDSTCKINGKTPPSDVIVNLPKISTSALKNTGDSAGATAFTLKLTDCPTTLTGEVKAYFEPGITTDYDSGALYAYTPIAVDTSTSSSTPLTGIPSRTGATKATNVEIQLANTDGKPIKIGAPTNMATGVVFSSSGSGDAARNTATLHYLARYYKSGSGDISPGKLITYVAYSIAYP</sequence>
<dbReference type="eggNOG" id="COG3539">
    <property type="taxonomic scope" value="Bacteria"/>
</dbReference>
<evidence type="ECO:0000256" key="5">
    <source>
        <dbReference type="SAM" id="SignalP"/>
    </source>
</evidence>
<dbReference type="STRING" id="123899.SAMEA3906487_00778"/>
<keyword evidence="3 5" id="KW-0732">Signal</keyword>
<evidence type="ECO:0000313" key="6">
    <source>
        <dbReference type="EMBL" id="SAI67527.1"/>
    </source>
</evidence>
<evidence type="ECO:0000256" key="4">
    <source>
        <dbReference type="ARBA" id="ARBA00023263"/>
    </source>
</evidence>
<dbReference type="InterPro" id="IPR039458">
    <property type="entry name" value="FimA-like"/>
</dbReference>
<dbReference type="OrthoDB" id="8640774at2"/>
<dbReference type="PATRIC" id="fig|123899.6.peg.751"/>
<dbReference type="InterPro" id="IPR008966">
    <property type="entry name" value="Adhesion_dom_sf"/>
</dbReference>
<dbReference type="SUPFAM" id="SSF49401">
    <property type="entry name" value="Bacterial adhesins"/>
    <property type="match status" value="1"/>
</dbReference>
<reference evidence="6 7" key="1">
    <citation type="submission" date="2016-04" db="EMBL/GenBank/DDBJ databases">
        <authorList>
            <consortium name="Pathogen Informatics"/>
        </authorList>
    </citation>
    <scope>NUCLEOTIDE SEQUENCE [LARGE SCALE GENOMIC DNA]</scope>
    <source>
        <strain evidence="6 7">H044680328</strain>
    </source>
</reference>
<dbReference type="InterPro" id="IPR036937">
    <property type="entry name" value="Adhesion_dom_fimbrial_sf"/>
</dbReference>
<dbReference type="RefSeq" id="WP_051348249.1">
    <property type="nucleotide sequence ID" value="NZ_CP016340.1"/>
</dbReference>
<dbReference type="GO" id="GO:0009289">
    <property type="term" value="C:pilus"/>
    <property type="evidence" value="ECO:0007669"/>
    <property type="project" value="UniProtKB-SubCell"/>
</dbReference>
<feature type="chain" id="PRO_5009816571" evidence="5">
    <location>
        <begin position="26"/>
        <end position="212"/>
    </location>
</feature>
<dbReference type="PANTHER" id="PTHR33420">
    <property type="entry name" value="FIMBRIAL SUBUNIT ELFA-RELATED"/>
    <property type="match status" value="1"/>
</dbReference>
<dbReference type="Gene3D" id="2.60.40.1090">
    <property type="entry name" value="Fimbrial-type adhesion domain"/>
    <property type="match status" value="1"/>
</dbReference>
<organism evidence="6 7">
    <name type="scientific">Bordetella trematum</name>
    <dbReference type="NCBI Taxonomy" id="123899"/>
    <lineage>
        <taxon>Bacteria</taxon>
        <taxon>Pseudomonadati</taxon>
        <taxon>Pseudomonadota</taxon>
        <taxon>Betaproteobacteria</taxon>
        <taxon>Burkholderiales</taxon>
        <taxon>Alcaligenaceae</taxon>
        <taxon>Bordetella</taxon>
    </lineage>
</organism>
<comment type="subcellular location">
    <subcellularLocation>
        <location evidence="1">Fimbrium</location>
    </subcellularLocation>
</comment>
<feature type="signal peptide" evidence="5">
    <location>
        <begin position="1"/>
        <end position="25"/>
    </location>
</feature>
<accession>A0A157PFV4</accession>
<dbReference type="EMBL" id="LT546645">
    <property type="protein sequence ID" value="SAI67527.1"/>
    <property type="molecule type" value="Genomic_DNA"/>
</dbReference>
<proteinExistence type="inferred from homology"/>
<comment type="similarity">
    <text evidence="2">Belongs to the fimbrial protein family.</text>
</comment>
<dbReference type="AlphaFoldDB" id="A0A157PFV4"/>
<protein>
    <submittedName>
        <fullName evidence="6">Fimbrial subunit</fullName>
    </submittedName>
</protein>
<dbReference type="KEGG" id="btrm:SAMEA390648700778"/>
<dbReference type="GeneID" id="56587816"/>
<evidence type="ECO:0000256" key="3">
    <source>
        <dbReference type="ARBA" id="ARBA00022729"/>
    </source>
</evidence>
<evidence type="ECO:0000256" key="1">
    <source>
        <dbReference type="ARBA" id="ARBA00004561"/>
    </source>
</evidence>